<evidence type="ECO:0000313" key="1">
    <source>
        <dbReference type="EMBL" id="WDF70520.1"/>
    </source>
</evidence>
<sequence length="202" mass="22240">MRKIEPFESVAEALATLDNGGQFYNFLTHAEDGLISTAEVSKVAGLFVGKKQVVLYLQLVLSKLSQADLEVVFSKFDESLKLCYREYAGKRLAIDELDDSLDIGAAVVLQGSAWPATDRSELHGFVFIMAAGAMMPVPIIEAYDIYRFTDASNAAFPVVHTKGKAPFPSDRITIAGVVKELKSEKKGERAKRYVEACYYVLS</sequence>
<reference evidence="1 2" key="1">
    <citation type="submission" date="2023-02" db="EMBL/GenBank/DDBJ databases">
        <title>Genome sequence of Sphingobacterium sp. KACC 22765.</title>
        <authorList>
            <person name="Kim S."/>
            <person name="Heo J."/>
            <person name="Kwon S.-W."/>
        </authorList>
    </citation>
    <scope>NUCLEOTIDE SEQUENCE [LARGE SCALE GENOMIC DNA]</scope>
    <source>
        <strain evidence="1 2">KACC 22765</strain>
    </source>
</reference>
<gene>
    <name evidence="1" type="ORF">PQ465_09130</name>
</gene>
<dbReference type="RefSeq" id="WP_274269226.1">
    <property type="nucleotide sequence ID" value="NZ_CP117880.1"/>
</dbReference>
<evidence type="ECO:0000313" key="2">
    <source>
        <dbReference type="Proteomes" id="UP001221558"/>
    </source>
</evidence>
<dbReference type="Proteomes" id="UP001221558">
    <property type="component" value="Chromosome"/>
</dbReference>
<dbReference type="EMBL" id="CP117880">
    <property type="protein sequence ID" value="WDF70520.1"/>
    <property type="molecule type" value="Genomic_DNA"/>
</dbReference>
<organism evidence="1 2">
    <name type="scientific">Sphingobacterium oryzagri</name>
    <dbReference type="NCBI Taxonomy" id="3025669"/>
    <lineage>
        <taxon>Bacteria</taxon>
        <taxon>Pseudomonadati</taxon>
        <taxon>Bacteroidota</taxon>
        <taxon>Sphingobacteriia</taxon>
        <taxon>Sphingobacteriales</taxon>
        <taxon>Sphingobacteriaceae</taxon>
        <taxon>Sphingobacterium</taxon>
    </lineage>
</organism>
<proteinExistence type="predicted"/>
<protein>
    <submittedName>
        <fullName evidence="1">Uncharacterized protein</fullName>
    </submittedName>
</protein>
<name>A0ABY7WLZ7_9SPHI</name>
<keyword evidence="2" id="KW-1185">Reference proteome</keyword>
<accession>A0ABY7WLZ7</accession>